<evidence type="ECO:0000256" key="2">
    <source>
        <dbReference type="ARBA" id="ARBA00022801"/>
    </source>
</evidence>
<dbReference type="AlphaFoldDB" id="A0AAV9NBP5"/>
<keyword evidence="2" id="KW-0378">Hydrolase</keyword>
<dbReference type="InterPro" id="IPR052558">
    <property type="entry name" value="Siderophore_Hydrolase_D"/>
</dbReference>
<evidence type="ECO:0000256" key="1">
    <source>
        <dbReference type="ARBA" id="ARBA00005622"/>
    </source>
</evidence>
<dbReference type="Proteomes" id="UP001358417">
    <property type="component" value="Unassembled WGS sequence"/>
</dbReference>
<protein>
    <submittedName>
        <fullName evidence="3">Uncharacterized protein</fullName>
    </submittedName>
</protein>
<dbReference type="Pfam" id="PF00756">
    <property type="entry name" value="Esterase"/>
    <property type="match status" value="1"/>
</dbReference>
<dbReference type="EMBL" id="JAVRRD010000011">
    <property type="protein sequence ID" value="KAK5053898.1"/>
    <property type="molecule type" value="Genomic_DNA"/>
</dbReference>
<proteinExistence type="inferred from homology"/>
<evidence type="ECO:0000313" key="3">
    <source>
        <dbReference type="EMBL" id="KAK5053898.1"/>
    </source>
</evidence>
<gene>
    <name evidence="3" type="ORF">LTR84_001860</name>
</gene>
<accession>A0AAV9NBP5</accession>
<evidence type="ECO:0000313" key="4">
    <source>
        <dbReference type="Proteomes" id="UP001358417"/>
    </source>
</evidence>
<dbReference type="PANTHER" id="PTHR40841">
    <property type="entry name" value="SIDEROPHORE TRIACETYLFUSARININE C ESTERASE"/>
    <property type="match status" value="1"/>
</dbReference>
<dbReference type="SUPFAM" id="SSF53474">
    <property type="entry name" value="alpha/beta-Hydrolases"/>
    <property type="match status" value="1"/>
</dbReference>
<reference evidence="3 4" key="1">
    <citation type="submission" date="2023-08" db="EMBL/GenBank/DDBJ databases">
        <title>Black Yeasts Isolated from many extreme environments.</title>
        <authorList>
            <person name="Coleine C."/>
            <person name="Stajich J.E."/>
            <person name="Selbmann L."/>
        </authorList>
    </citation>
    <scope>NUCLEOTIDE SEQUENCE [LARGE SCALE GENOMIC DNA]</scope>
    <source>
        <strain evidence="3 4">CCFEE 5792</strain>
    </source>
</reference>
<keyword evidence="4" id="KW-1185">Reference proteome</keyword>
<comment type="caution">
    <text evidence="3">The sequence shown here is derived from an EMBL/GenBank/DDBJ whole genome shotgun (WGS) entry which is preliminary data.</text>
</comment>
<dbReference type="Gene3D" id="3.40.50.1820">
    <property type="entry name" value="alpha/beta hydrolase"/>
    <property type="match status" value="1"/>
</dbReference>
<dbReference type="GO" id="GO:0016788">
    <property type="term" value="F:hydrolase activity, acting on ester bonds"/>
    <property type="evidence" value="ECO:0007669"/>
    <property type="project" value="TreeGrafter"/>
</dbReference>
<dbReference type="RefSeq" id="XP_064707023.1">
    <property type="nucleotide sequence ID" value="XM_064845478.1"/>
</dbReference>
<dbReference type="PANTHER" id="PTHR40841:SF2">
    <property type="entry name" value="SIDEROPHORE-DEGRADING ESTERASE (EUROFUNG)"/>
    <property type="match status" value="1"/>
</dbReference>
<comment type="similarity">
    <text evidence="1">Belongs to the esterase D family.</text>
</comment>
<name>A0AAV9NBP5_9EURO</name>
<sequence>MQLEPSSGPAGLPNSSQWNIKNPKGEIYHIQAAWPLAWDSSSKKGQEVPVFYVLDANAYFFGTVEAVRRNGVLPGGKDGIVIGIGYPPSRFPFDGRRNYDLTPPSPHYAPPLDADGKAFAGLHGGATEFLEFVVKTVRELLFTDEGPFSKDNVSMEVLVGHSYGGLCTLHALFTRATPFQAFVAISPSIWWNDKFLLSEQDAFLERGVEKGVGLGQPQSKPLLFLAYGSLEQDPIRAPTWTDEQYAKQVAWYHSMSLGKHTEAMYGKLKDSESFDTLRFRVYEGEDHLSVAMNGISWAISSIVDLARFG</sequence>
<organism evidence="3 4">
    <name type="scientific">Exophiala bonariae</name>
    <dbReference type="NCBI Taxonomy" id="1690606"/>
    <lineage>
        <taxon>Eukaryota</taxon>
        <taxon>Fungi</taxon>
        <taxon>Dikarya</taxon>
        <taxon>Ascomycota</taxon>
        <taxon>Pezizomycotina</taxon>
        <taxon>Eurotiomycetes</taxon>
        <taxon>Chaetothyriomycetidae</taxon>
        <taxon>Chaetothyriales</taxon>
        <taxon>Herpotrichiellaceae</taxon>
        <taxon>Exophiala</taxon>
    </lineage>
</organism>
<dbReference type="InterPro" id="IPR000801">
    <property type="entry name" value="Esterase-like"/>
</dbReference>
<dbReference type="InterPro" id="IPR029058">
    <property type="entry name" value="AB_hydrolase_fold"/>
</dbReference>
<dbReference type="GeneID" id="89970076"/>